<keyword evidence="5" id="KW-0449">Lipoprotein</keyword>
<keyword evidence="8" id="KW-1185">Reference proteome</keyword>
<dbReference type="InterPro" id="IPR006059">
    <property type="entry name" value="SBP"/>
</dbReference>
<dbReference type="PANTHER" id="PTHR43649">
    <property type="entry name" value="ARABINOSE-BINDING PROTEIN-RELATED"/>
    <property type="match status" value="1"/>
</dbReference>
<gene>
    <name evidence="7" type="ORF">CDQ84_10955</name>
</gene>
<name>A0A2K2FI56_9CLOT</name>
<feature type="compositionally biased region" description="Low complexity" evidence="6">
    <location>
        <begin position="31"/>
        <end position="48"/>
    </location>
</feature>
<dbReference type="Pfam" id="PF01547">
    <property type="entry name" value="SBP_bac_1"/>
    <property type="match status" value="1"/>
</dbReference>
<dbReference type="Proteomes" id="UP000236151">
    <property type="component" value="Unassembled WGS sequence"/>
</dbReference>
<feature type="region of interest" description="Disordered" evidence="6">
    <location>
        <begin position="28"/>
        <end position="66"/>
    </location>
</feature>
<evidence type="ECO:0000256" key="1">
    <source>
        <dbReference type="ARBA" id="ARBA00022475"/>
    </source>
</evidence>
<evidence type="ECO:0000313" key="8">
    <source>
        <dbReference type="Proteomes" id="UP000236151"/>
    </source>
</evidence>
<dbReference type="Gene3D" id="3.40.190.10">
    <property type="entry name" value="Periplasmic binding protein-like II"/>
    <property type="match status" value="1"/>
</dbReference>
<reference evidence="7 8" key="1">
    <citation type="submission" date="2017-06" db="EMBL/GenBank/DDBJ databases">
        <title>Investigating the central metabolism of Clostridium thermosuccinogenes.</title>
        <authorList>
            <person name="Koendjbiharie J.G."/>
            <person name="van Kranenburg R."/>
        </authorList>
    </citation>
    <scope>NUCLEOTIDE SEQUENCE [LARGE SCALE GENOMIC DNA]</scope>
    <source>
        <strain evidence="7 8">DSM 5806</strain>
    </source>
</reference>
<dbReference type="SUPFAM" id="SSF53850">
    <property type="entry name" value="Periplasmic binding protein-like II"/>
    <property type="match status" value="1"/>
</dbReference>
<dbReference type="RefSeq" id="WP_103081785.1">
    <property type="nucleotide sequence ID" value="NZ_CP021850.1"/>
</dbReference>
<keyword evidence="2" id="KW-0732">Signal</keyword>
<evidence type="ECO:0000313" key="7">
    <source>
        <dbReference type="EMBL" id="PNT98463.1"/>
    </source>
</evidence>
<dbReference type="KEGG" id="cthd:CDO33_11790"/>
<comment type="caution">
    <text evidence="7">The sequence shown here is derived from an EMBL/GenBank/DDBJ whole genome shotgun (WGS) entry which is preliminary data.</text>
</comment>
<dbReference type="AlphaFoldDB" id="A0A2K2FI56"/>
<organism evidence="7 8">
    <name type="scientific">Clostridium thermosuccinogenes</name>
    <dbReference type="NCBI Taxonomy" id="84032"/>
    <lineage>
        <taxon>Bacteria</taxon>
        <taxon>Bacillati</taxon>
        <taxon>Bacillota</taxon>
        <taxon>Clostridia</taxon>
        <taxon>Eubacteriales</taxon>
        <taxon>Clostridiaceae</taxon>
        <taxon>Clostridium</taxon>
    </lineage>
</organism>
<dbReference type="PANTHER" id="PTHR43649:SF33">
    <property type="entry name" value="POLYGALACTURONAN_RHAMNOGALACTURONAN-BINDING PROTEIN YTCQ"/>
    <property type="match status" value="1"/>
</dbReference>
<keyword evidence="3" id="KW-0472">Membrane</keyword>
<dbReference type="OrthoDB" id="383937at2"/>
<keyword evidence="4" id="KW-0564">Palmitate</keyword>
<keyword evidence="1" id="KW-1003">Cell membrane</keyword>
<dbReference type="PROSITE" id="PS51257">
    <property type="entry name" value="PROKAR_LIPOPROTEIN"/>
    <property type="match status" value="1"/>
</dbReference>
<proteinExistence type="predicted"/>
<dbReference type="InterPro" id="IPR050490">
    <property type="entry name" value="Bact_solute-bd_prot1"/>
</dbReference>
<dbReference type="EMBL" id="NIOJ01000027">
    <property type="protein sequence ID" value="PNT98463.1"/>
    <property type="molecule type" value="Genomic_DNA"/>
</dbReference>
<evidence type="ECO:0000256" key="4">
    <source>
        <dbReference type="ARBA" id="ARBA00023139"/>
    </source>
</evidence>
<evidence type="ECO:0000256" key="2">
    <source>
        <dbReference type="ARBA" id="ARBA00022729"/>
    </source>
</evidence>
<protein>
    <submittedName>
        <fullName evidence="7">ABC transporter substrate-binding protein</fullName>
    </submittedName>
</protein>
<sequence>MRRIPRILSMLLAAIMVFMVFTGCSKEKDSSTASDTSTTSAAPSTSDTESTKSDATTTESDAPDTITALVPPITPNFQNEIPNFVASFQKKYPNLTLTVEPASWEDMSQKLDIQVNAGSPPDIAFLGQANGAISKYLSTEMLLDISKAVTQEILDDYDPKTLEYMKNGDGLYGLPFYMGVHSIGGNREFLEEAGIDWRSVQKNGWTFDEFREMVKKGVKKEGDTIKRYGFVYACSGVTAMDFLEMLAMNAGMPAPFDKDLKYAYTDPNFLEVLKFVRALIDDGSMPKESNTIDAGKRWNMMLTGQTMITGKGMPIFENSAKANNEKLDANDPSAVKDSIHVDYIVLPAPTLGDNPQVAGGGVDGYLTFRQGREVDEEHVKNVVKAAYHLSSGEVAAMAINELFLAQITKSGREASKNIKVDIDPDNLAMTEKLTSIVFEPRPDISAELGAKATKIREEVIKPKFQALLANEITPEQMYDEVKKAAIAEFGEDGVR</sequence>
<evidence type="ECO:0000256" key="5">
    <source>
        <dbReference type="ARBA" id="ARBA00023288"/>
    </source>
</evidence>
<evidence type="ECO:0000256" key="6">
    <source>
        <dbReference type="SAM" id="MobiDB-lite"/>
    </source>
</evidence>
<accession>A0A2K2FI56</accession>
<evidence type="ECO:0000256" key="3">
    <source>
        <dbReference type="ARBA" id="ARBA00023136"/>
    </source>
</evidence>